<protein>
    <submittedName>
        <fullName evidence="2">ATPase/GTPase, AAA15 family</fullName>
    </submittedName>
</protein>
<gene>
    <name evidence="2" type="ORF">SAMN02949497_4327</name>
</gene>
<dbReference type="InterPro" id="IPR041685">
    <property type="entry name" value="AAA_GajA/Old/RecF-like"/>
</dbReference>
<evidence type="ECO:0000259" key="1">
    <source>
        <dbReference type="Pfam" id="PF13175"/>
    </source>
</evidence>
<dbReference type="PANTHER" id="PTHR43581:SF4">
    <property type="entry name" value="ATP_GTP PHOSPHATASE"/>
    <property type="match status" value="1"/>
</dbReference>
<reference evidence="2 3" key="1">
    <citation type="submission" date="2016-12" db="EMBL/GenBank/DDBJ databases">
        <authorList>
            <person name="Song W.-J."/>
            <person name="Kurnit D.M."/>
        </authorList>
    </citation>
    <scope>NUCLEOTIDE SEQUENCE [LARGE SCALE GENOMIC DNA]</scope>
    <source>
        <strain evidence="2 3">175</strain>
    </source>
</reference>
<dbReference type="Pfam" id="PF13175">
    <property type="entry name" value="AAA_15"/>
    <property type="match status" value="2"/>
</dbReference>
<feature type="domain" description="Endonuclease GajA/Old nuclease/RecF-like AAA" evidence="1">
    <location>
        <begin position="6"/>
        <end position="118"/>
    </location>
</feature>
<dbReference type="AlphaFoldDB" id="A0A1Y6D813"/>
<evidence type="ECO:0000313" key="2">
    <source>
        <dbReference type="EMBL" id="SMF96913.1"/>
    </source>
</evidence>
<dbReference type="Proteomes" id="UP000192923">
    <property type="component" value="Unassembled WGS sequence"/>
</dbReference>
<dbReference type="SUPFAM" id="SSF52540">
    <property type="entry name" value="P-loop containing nucleoside triphosphate hydrolases"/>
    <property type="match status" value="1"/>
</dbReference>
<dbReference type="STRING" id="1760988.SAMN02949497_4327"/>
<dbReference type="PANTHER" id="PTHR43581">
    <property type="entry name" value="ATP/GTP PHOSPHATASE"/>
    <property type="match status" value="1"/>
</dbReference>
<keyword evidence="3" id="KW-1185">Reference proteome</keyword>
<dbReference type="EMBL" id="FXAM01000001">
    <property type="protein sequence ID" value="SMF96913.1"/>
    <property type="molecule type" value="Genomic_DNA"/>
</dbReference>
<feature type="domain" description="Endonuclease GajA/Old nuclease/RecF-like AAA" evidence="1">
    <location>
        <begin position="205"/>
        <end position="313"/>
    </location>
</feature>
<dbReference type="Gene3D" id="3.40.50.300">
    <property type="entry name" value="P-loop containing nucleotide triphosphate hydrolases"/>
    <property type="match status" value="1"/>
</dbReference>
<organism evidence="2 3">
    <name type="scientific">Methylomagnum ishizawai</name>
    <dbReference type="NCBI Taxonomy" id="1760988"/>
    <lineage>
        <taxon>Bacteria</taxon>
        <taxon>Pseudomonadati</taxon>
        <taxon>Pseudomonadota</taxon>
        <taxon>Gammaproteobacteria</taxon>
        <taxon>Methylococcales</taxon>
        <taxon>Methylococcaceae</taxon>
        <taxon>Methylomagnum</taxon>
    </lineage>
</organism>
<sequence length="363" mass="41492">MSDLHLDSLEIKNFRCFEHLVIEKLGRVNLIVGRNSVGKTALLEALWILTTKADVRIIQKILYDRNELASYKAPGSIPSVYVTQIEAKEQSEAFRKLFFGRPKKIEKPAFLRLNEEQMKLSLDEFGGESFQNYLNLRPIVYVTGDQAGTFFNNWLPYPQKDQIESLTISASLENKSILIPTSGLPWQALSSYWDAVALTDSEDNIIEALRIIDQKIKRLTFKGEHQPDKTRFPIARVEDQDETLPLASLGEGATKSLGLALAMVNCDDGFLLVDEFETGLHYSAQTEIWRMVFRIANQRNIRVFATTHSWDCVEAFQEAAEEDQNEEAMLIRLQRKRDSSGIEAINYDERRLEIATRQGVEVR</sequence>
<evidence type="ECO:0000313" key="3">
    <source>
        <dbReference type="Proteomes" id="UP000192923"/>
    </source>
</evidence>
<dbReference type="RefSeq" id="WP_176225330.1">
    <property type="nucleotide sequence ID" value="NZ_FXAM01000001.1"/>
</dbReference>
<accession>A0A1Y6D813</accession>
<proteinExistence type="predicted"/>
<name>A0A1Y6D813_9GAMM</name>
<dbReference type="InterPro" id="IPR027417">
    <property type="entry name" value="P-loop_NTPase"/>
</dbReference>
<dbReference type="InterPro" id="IPR051396">
    <property type="entry name" value="Bact_Antivir_Def_Nuclease"/>
</dbReference>